<dbReference type="InParanoid" id="G2QF56"/>
<dbReference type="RefSeq" id="XP_003664330.1">
    <property type="nucleotide sequence ID" value="XM_003664282.1"/>
</dbReference>
<dbReference type="VEuPathDB" id="FungiDB:MYCTH_2307047"/>
<dbReference type="HOGENOM" id="CLU_2723980_0_0_1"/>
<reference evidence="2 3" key="1">
    <citation type="journal article" date="2011" name="Nat. Biotechnol.">
        <title>Comparative genomic analysis of the thermophilic biomass-degrading fungi Myceliophthora thermophila and Thielavia terrestris.</title>
        <authorList>
            <person name="Berka R.M."/>
            <person name="Grigoriev I.V."/>
            <person name="Otillar R."/>
            <person name="Salamov A."/>
            <person name="Grimwood J."/>
            <person name="Reid I."/>
            <person name="Ishmael N."/>
            <person name="John T."/>
            <person name="Darmond C."/>
            <person name="Moisan M.-C."/>
            <person name="Henrissat B."/>
            <person name="Coutinho P.M."/>
            <person name="Lombard V."/>
            <person name="Natvig D.O."/>
            <person name="Lindquist E."/>
            <person name="Schmutz J."/>
            <person name="Lucas S."/>
            <person name="Harris P."/>
            <person name="Powlowski J."/>
            <person name="Bellemare A."/>
            <person name="Taylor D."/>
            <person name="Butler G."/>
            <person name="de Vries R.P."/>
            <person name="Allijn I.E."/>
            <person name="van den Brink J."/>
            <person name="Ushinsky S."/>
            <person name="Storms R."/>
            <person name="Powell A.J."/>
            <person name="Paulsen I.T."/>
            <person name="Elbourne L.D.H."/>
            <person name="Baker S.E."/>
            <person name="Magnuson J."/>
            <person name="LaBoissiere S."/>
            <person name="Clutterbuck A.J."/>
            <person name="Martinez D."/>
            <person name="Wogulis M."/>
            <person name="de Leon A.L."/>
            <person name="Rey M.W."/>
            <person name="Tsang A."/>
        </authorList>
    </citation>
    <scope>NUCLEOTIDE SEQUENCE [LARGE SCALE GENOMIC DNA]</scope>
    <source>
        <strain evidence="3">ATCC 42464 / BCRC 31852 / DSM 1799</strain>
    </source>
</reference>
<organism evidence="2 3">
    <name type="scientific">Thermothelomyces thermophilus (strain ATCC 42464 / BCRC 31852 / DSM 1799)</name>
    <name type="common">Sporotrichum thermophile</name>
    <dbReference type="NCBI Taxonomy" id="573729"/>
    <lineage>
        <taxon>Eukaryota</taxon>
        <taxon>Fungi</taxon>
        <taxon>Dikarya</taxon>
        <taxon>Ascomycota</taxon>
        <taxon>Pezizomycotina</taxon>
        <taxon>Sordariomycetes</taxon>
        <taxon>Sordariomycetidae</taxon>
        <taxon>Sordariales</taxon>
        <taxon>Chaetomiaceae</taxon>
        <taxon>Thermothelomyces</taxon>
    </lineage>
</organism>
<accession>G2QF56</accession>
<evidence type="ECO:0000256" key="1">
    <source>
        <dbReference type="SAM" id="MobiDB-lite"/>
    </source>
</evidence>
<gene>
    <name evidence="2" type="ORF">MYCTH_2307047</name>
</gene>
<dbReference type="Proteomes" id="UP000007322">
    <property type="component" value="Chromosome 4"/>
</dbReference>
<protein>
    <submittedName>
        <fullName evidence="2">Uncharacterized protein</fullName>
    </submittedName>
</protein>
<sequence length="72" mass="7994">MLARSGLPGRHTEGSLLLRGRVLEISLSEERWRSVAESSELEPNEFESEESESESEASSEPDVSESIESGLW</sequence>
<name>G2QF56_THET4</name>
<evidence type="ECO:0000313" key="3">
    <source>
        <dbReference type="Proteomes" id="UP000007322"/>
    </source>
</evidence>
<dbReference type="KEGG" id="mtm:MYCTH_2307047"/>
<dbReference type="AlphaFoldDB" id="G2QF56"/>
<dbReference type="GeneID" id="11514117"/>
<feature type="region of interest" description="Disordered" evidence="1">
    <location>
        <begin position="32"/>
        <end position="72"/>
    </location>
</feature>
<evidence type="ECO:0000313" key="2">
    <source>
        <dbReference type="EMBL" id="AEO59085.1"/>
    </source>
</evidence>
<keyword evidence="3" id="KW-1185">Reference proteome</keyword>
<proteinExistence type="predicted"/>
<dbReference type="EMBL" id="CP003005">
    <property type="protein sequence ID" value="AEO59085.1"/>
    <property type="molecule type" value="Genomic_DNA"/>
</dbReference>
<feature type="compositionally biased region" description="Acidic residues" evidence="1">
    <location>
        <begin position="39"/>
        <end position="65"/>
    </location>
</feature>